<organism evidence="2 3">
    <name type="scientific">Mycena venus</name>
    <dbReference type="NCBI Taxonomy" id="2733690"/>
    <lineage>
        <taxon>Eukaryota</taxon>
        <taxon>Fungi</taxon>
        <taxon>Dikarya</taxon>
        <taxon>Basidiomycota</taxon>
        <taxon>Agaricomycotina</taxon>
        <taxon>Agaricomycetes</taxon>
        <taxon>Agaricomycetidae</taxon>
        <taxon>Agaricales</taxon>
        <taxon>Marasmiineae</taxon>
        <taxon>Mycenaceae</taxon>
        <taxon>Mycena</taxon>
    </lineage>
</organism>
<dbReference type="AlphaFoldDB" id="A0A8H7CSZ0"/>
<dbReference type="OrthoDB" id="2942844at2759"/>
<dbReference type="EMBL" id="JACAZI010000011">
    <property type="protein sequence ID" value="KAF7349105.1"/>
    <property type="molecule type" value="Genomic_DNA"/>
</dbReference>
<proteinExistence type="predicted"/>
<name>A0A8H7CSZ0_9AGAR</name>
<dbReference type="Gene3D" id="2.80.10.50">
    <property type="match status" value="1"/>
</dbReference>
<feature type="signal peptide" evidence="1">
    <location>
        <begin position="1"/>
        <end position="19"/>
    </location>
</feature>
<keyword evidence="3" id="KW-1185">Reference proteome</keyword>
<keyword evidence="1" id="KW-0732">Signal</keyword>
<sequence length="189" mass="19774">MFALSLAALVASIFSIASALTLPSEYTNFTTANLSSLAATSKFAIASERFGTLLNLAFAITGDGEAVMLDGTVASNPNVQWILNNVIGSATQYTIQSAQAPTFLSFPGARSTTQTTSLYGQTIVDSIGYPTFTIQQVTPGQNGYTITENMFGGILTAWPPYVEGGTIGMATFQGSEQLGSAQVWTISAV</sequence>
<dbReference type="Proteomes" id="UP000620124">
    <property type="component" value="Unassembled WGS sequence"/>
</dbReference>
<evidence type="ECO:0000313" key="2">
    <source>
        <dbReference type="EMBL" id="KAF7349105.1"/>
    </source>
</evidence>
<gene>
    <name evidence="2" type="ORF">MVEN_01432600</name>
</gene>
<reference evidence="2" key="1">
    <citation type="submission" date="2020-05" db="EMBL/GenBank/DDBJ databases">
        <title>Mycena genomes resolve the evolution of fungal bioluminescence.</title>
        <authorList>
            <person name="Tsai I.J."/>
        </authorList>
    </citation>
    <scope>NUCLEOTIDE SEQUENCE</scope>
    <source>
        <strain evidence="2">CCC161011</strain>
    </source>
</reference>
<accession>A0A8H7CSZ0</accession>
<evidence type="ECO:0000256" key="1">
    <source>
        <dbReference type="SAM" id="SignalP"/>
    </source>
</evidence>
<evidence type="ECO:0000313" key="3">
    <source>
        <dbReference type="Proteomes" id="UP000620124"/>
    </source>
</evidence>
<protein>
    <submittedName>
        <fullName evidence="2">Uncharacterized protein</fullName>
    </submittedName>
</protein>
<comment type="caution">
    <text evidence="2">The sequence shown here is derived from an EMBL/GenBank/DDBJ whole genome shotgun (WGS) entry which is preliminary data.</text>
</comment>
<feature type="chain" id="PRO_5034517943" evidence="1">
    <location>
        <begin position="20"/>
        <end position="189"/>
    </location>
</feature>